<dbReference type="PROSITE" id="PS51318">
    <property type="entry name" value="TAT"/>
    <property type="match status" value="1"/>
</dbReference>
<dbReference type="RefSeq" id="WP_310929076.1">
    <property type="nucleotide sequence ID" value="NZ_JAMQOQ010000003.1"/>
</dbReference>
<accession>A0ABU2G353</accession>
<dbReference type="InterPro" id="IPR006311">
    <property type="entry name" value="TAT_signal"/>
</dbReference>
<feature type="region of interest" description="Disordered" evidence="1">
    <location>
        <begin position="152"/>
        <end position="187"/>
    </location>
</feature>
<dbReference type="PROSITE" id="PS51257">
    <property type="entry name" value="PROKAR_LIPOPROTEIN"/>
    <property type="match status" value="1"/>
</dbReference>
<evidence type="ECO:0000256" key="1">
    <source>
        <dbReference type="SAM" id="MobiDB-lite"/>
    </source>
</evidence>
<evidence type="ECO:0000313" key="2">
    <source>
        <dbReference type="EMBL" id="MDS0295212.1"/>
    </source>
</evidence>
<dbReference type="Proteomes" id="UP001254813">
    <property type="component" value="Unassembled WGS sequence"/>
</dbReference>
<sequence length="187" mass="19712">MDFETDRRRFLELAGTGTALSLAGCSALQDDAAQQTTTTGTDGSGEGSRRVAVTVQPDQQRLQERRQEIQSELSSGNVSRSEAQQQYQTAQQELLTRAVDSFRQRADSTENLRVVGAVEQFGIVLVAGGPATLIDSLSFEMVNALLPQETFQRAKSQAQGGAGTGTAGSEAGAGATPVESSTETPSN</sequence>
<comment type="caution">
    <text evidence="2">The sequence shown here is derived from an EMBL/GenBank/DDBJ whole genome shotgun (WGS) entry which is preliminary data.</text>
</comment>
<evidence type="ECO:0008006" key="4">
    <source>
        <dbReference type="Google" id="ProtNLM"/>
    </source>
</evidence>
<name>A0ABU2G353_9EURY</name>
<keyword evidence="3" id="KW-1185">Reference proteome</keyword>
<proteinExistence type="predicted"/>
<feature type="compositionally biased region" description="Polar residues" evidence="1">
    <location>
        <begin position="178"/>
        <end position="187"/>
    </location>
</feature>
<feature type="region of interest" description="Disordered" evidence="1">
    <location>
        <begin position="57"/>
        <end position="89"/>
    </location>
</feature>
<reference evidence="2 3" key="1">
    <citation type="submission" date="2022-06" db="EMBL/GenBank/DDBJ databases">
        <title>Halogeometricum sp. a new haloarchaeum isolate from saline soil.</title>
        <authorList>
            <person name="Strakova D."/>
            <person name="Galisteo C."/>
            <person name="Sanchez-Porro C."/>
            <person name="Ventosa A."/>
        </authorList>
    </citation>
    <scope>NUCLEOTIDE SEQUENCE [LARGE SCALE GENOMIC DNA]</scope>
    <source>
        <strain evidence="3">S3BR25-2</strain>
    </source>
</reference>
<gene>
    <name evidence="2" type="ORF">NDI79_13600</name>
</gene>
<organism evidence="2 3">
    <name type="scientific">Halogeometricum luteum</name>
    <dbReference type="NCBI Taxonomy" id="2950537"/>
    <lineage>
        <taxon>Archaea</taxon>
        <taxon>Methanobacteriati</taxon>
        <taxon>Methanobacteriota</taxon>
        <taxon>Stenosarchaea group</taxon>
        <taxon>Halobacteria</taxon>
        <taxon>Halobacteriales</taxon>
        <taxon>Haloferacaceae</taxon>
        <taxon>Halogeometricum</taxon>
    </lineage>
</organism>
<evidence type="ECO:0000313" key="3">
    <source>
        <dbReference type="Proteomes" id="UP001254813"/>
    </source>
</evidence>
<protein>
    <recommendedName>
        <fullName evidence="4">Tat (Twin-arginine translocation) pathway signal sequence</fullName>
    </recommendedName>
</protein>
<dbReference type="EMBL" id="JAMQOQ010000003">
    <property type="protein sequence ID" value="MDS0295212.1"/>
    <property type="molecule type" value="Genomic_DNA"/>
</dbReference>